<protein>
    <submittedName>
        <fullName evidence="2">ABC transporter permease</fullName>
    </submittedName>
</protein>
<feature type="transmembrane region" description="Helical" evidence="1">
    <location>
        <begin position="194"/>
        <end position="216"/>
    </location>
</feature>
<dbReference type="InterPro" id="IPR010390">
    <property type="entry name" value="ABC-2_transporter-like"/>
</dbReference>
<gene>
    <name evidence="2" type="ORF">ACFQNG_07430</name>
</gene>
<sequence length="275" mass="32046">MNTLSTKSWRLRDKVQKYISVGYITVRNNFAYLRSFFIRSWFLLIILFIFVQLWRITYQGEGSEVIAGYTFEQMIWYLIFAEAIILSSPRLPIKIEEEVKKGDVGYQLTRPMSYLLYHYFSYLGEAYVRLIVNIVLGSALGLVLFGRPDFGWGLFGFFVVSIGSFTVNYLMTMMLSLCSFWVEETRGLVFVYNKILFIIGGLMLPLEIFPPYLQAISHWLPFQTVAYFAAKAGVHFAWIMIGKMLMIQLIWIVFLSFPLRIIYRKGVRKLHVNGG</sequence>
<feature type="transmembrane region" description="Helical" evidence="1">
    <location>
        <begin position="152"/>
        <end position="182"/>
    </location>
</feature>
<keyword evidence="1" id="KW-1133">Transmembrane helix</keyword>
<name>A0ABW2RJ49_9BACL</name>
<dbReference type="RefSeq" id="WP_379864262.1">
    <property type="nucleotide sequence ID" value="NZ_JBHTBW010000019.1"/>
</dbReference>
<dbReference type="Pfam" id="PF06182">
    <property type="entry name" value="ABC2_membrane_6"/>
    <property type="match status" value="1"/>
</dbReference>
<feature type="transmembrane region" description="Helical" evidence="1">
    <location>
        <begin position="126"/>
        <end position="146"/>
    </location>
</feature>
<accession>A0ABW2RJ49</accession>
<proteinExistence type="predicted"/>
<feature type="transmembrane region" description="Helical" evidence="1">
    <location>
        <begin position="236"/>
        <end position="259"/>
    </location>
</feature>
<keyword evidence="1" id="KW-0472">Membrane</keyword>
<dbReference type="PANTHER" id="PTHR36832:SF1">
    <property type="entry name" value="SLR1174 PROTEIN"/>
    <property type="match status" value="1"/>
</dbReference>
<feature type="transmembrane region" description="Helical" evidence="1">
    <location>
        <begin position="74"/>
        <end position="93"/>
    </location>
</feature>
<dbReference type="EMBL" id="JBHTBW010000019">
    <property type="protein sequence ID" value="MFC7440984.1"/>
    <property type="molecule type" value="Genomic_DNA"/>
</dbReference>
<keyword evidence="1" id="KW-0812">Transmembrane</keyword>
<dbReference type="PANTHER" id="PTHR36832">
    <property type="entry name" value="SLR1174 PROTEIN-RELATED"/>
    <property type="match status" value="1"/>
</dbReference>
<dbReference type="Proteomes" id="UP001596500">
    <property type="component" value="Unassembled WGS sequence"/>
</dbReference>
<organism evidence="2 3">
    <name type="scientific">Laceyella putida</name>
    <dbReference type="NCBI Taxonomy" id="110101"/>
    <lineage>
        <taxon>Bacteria</taxon>
        <taxon>Bacillati</taxon>
        <taxon>Bacillota</taxon>
        <taxon>Bacilli</taxon>
        <taxon>Bacillales</taxon>
        <taxon>Thermoactinomycetaceae</taxon>
        <taxon>Laceyella</taxon>
    </lineage>
</organism>
<evidence type="ECO:0000313" key="2">
    <source>
        <dbReference type="EMBL" id="MFC7440984.1"/>
    </source>
</evidence>
<evidence type="ECO:0000313" key="3">
    <source>
        <dbReference type="Proteomes" id="UP001596500"/>
    </source>
</evidence>
<evidence type="ECO:0000256" key="1">
    <source>
        <dbReference type="SAM" id="Phobius"/>
    </source>
</evidence>
<reference evidence="3" key="1">
    <citation type="journal article" date="2019" name="Int. J. Syst. Evol. Microbiol.">
        <title>The Global Catalogue of Microorganisms (GCM) 10K type strain sequencing project: providing services to taxonomists for standard genome sequencing and annotation.</title>
        <authorList>
            <consortium name="The Broad Institute Genomics Platform"/>
            <consortium name="The Broad Institute Genome Sequencing Center for Infectious Disease"/>
            <person name="Wu L."/>
            <person name="Ma J."/>
        </authorList>
    </citation>
    <scope>NUCLEOTIDE SEQUENCE [LARGE SCALE GENOMIC DNA]</scope>
    <source>
        <strain evidence="3">CGMCC 1.12942</strain>
    </source>
</reference>
<comment type="caution">
    <text evidence="2">The sequence shown here is derived from an EMBL/GenBank/DDBJ whole genome shotgun (WGS) entry which is preliminary data.</text>
</comment>
<feature type="transmembrane region" description="Helical" evidence="1">
    <location>
        <begin position="36"/>
        <end position="54"/>
    </location>
</feature>
<keyword evidence="3" id="KW-1185">Reference proteome</keyword>